<evidence type="ECO:0000259" key="5">
    <source>
        <dbReference type="Pfam" id="PF01168"/>
    </source>
</evidence>
<dbReference type="OrthoDB" id="9804072at2"/>
<accession>A0A316FXR2</accession>
<feature type="modified residue" description="N6-(pyridoxal phosphate)lysine" evidence="2 3">
    <location>
        <position position="35"/>
    </location>
</feature>
<comment type="cofactor">
    <cofactor evidence="3">
        <name>pyridoxal 5'-phosphate</name>
        <dbReference type="ChEBI" id="CHEBI:597326"/>
    </cofactor>
</comment>
<comment type="function">
    <text evidence="2">Pyridoxal 5'-phosphate (PLP)-binding protein, which is involved in PLP homeostasis.</text>
</comment>
<evidence type="ECO:0000256" key="4">
    <source>
        <dbReference type="RuleBase" id="RU004514"/>
    </source>
</evidence>
<dbReference type="Pfam" id="PF01168">
    <property type="entry name" value="Ala_racemase_N"/>
    <property type="match status" value="1"/>
</dbReference>
<dbReference type="HAMAP" id="MF_02087">
    <property type="entry name" value="PLP_homeostasis"/>
    <property type="match status" value="1"/>
</dbReference>
<reference evidence="6 7" key="1">
    <citation type="submission" date="2018-05" db="EMBL/GenBank/DDBJ databases">
        <title>Genomic Encyclopedia of Type Strains, Phase IV (KMG-IV): sequencing the most valuable type-strain genomes for metagenomic binning, comparative biology and taxonomic classification.</title>
        <authorList>
            <person name="Goeker M."/>
        </authorList>
    </citation>
    <scope>NUCLEOTIDE SEQUENCE [LARGE SCALE GENOMIC DNA]</scope>
    <source>
        <strain evidence="6 7">DSM 25350</strain>
    </source>
</reference>
<evidence type="ECO:0000256" key="1">
    <source>
        <dbReference type="ARBA" id="ARBA00022898"/>
    </source>
</evidence>
<name>A0A316FXR2_9GAMM</name>
<dbReference type="NCBIfam" id="TIGR00044">
    <property type="entry name" value="YggS family pyridoxal phosphate-dependent enzyme"/>
    <property type="match status" value="1"/>
</dbReference>
<dbReference type="Gene3D" id="3.20.20.10">
    <property type="entry name" value="Alanine racemase"/>
    <property type="match status" value="1"/>
</dbReference>
<dbReference type="PANTHER" id="PTHR10146">
    <property type="entry name" value="PROLINE SYNTHETASE CO-TRANSCRIBED BACTERIAL HOMOLOG PROTEIN"/>
    <property type="match status" value="1"/>
</dbReference>
<dbReference type="RefSeq" id="WP_109764736.1">
    <property type="nucleotide sequence ID" value="NZ_QGGU01000012.1"/>
</dbReference>
<sequence length="231" mass="26174">MSIKQNLHQIEQQIEDATQKAQRTINSVTLLAVSKAQKINKIEEAYAAGQKLFGESYLSEAIAKIDALKHLDIEWHFIGPVQSNKTRDIAQHFDWVQSVDRIKIARRLNEQRPDHLPPLQITAQVNLFQEHSKQGAALDELNELLQFIDQQPKLHLRGLMSIPPKQADPALQRQQFQSIQQIYQQSVAQFNQLDTLSMGMSDDMIAAIASGSTMVRIGTALFGARPDNWKQ</sequence>
<proteinExistence type="inferred from homology"/>
<organism evidence="6 7">
    <name type="scientific">Pleionea mediterranea</name>
    <dbReference type="NCBI Taxonomy" id="523701"/>
    <lineage>
        <taxon>Bacteria</taxon>
        <taxon>Pseudomonadati</taxon>
        <taxon>Pseudomonadota</taxon>
        <taxon>Gammaproteobacteria</taxon>
        <taxon>Oceanospirillales</taxon>
        <taxon>Pleioneaceae</taxon>
        <taxon>Pleionea</taxon>
    </lineage>
</organism>
<dbReference type="PANTHER" id="PTHR10146:SF14">
    <property type="entry name" value="PYRIDOXAL PHOSPHATE HOMEOSTASIS PROTEIN"/>
    <property type="match status" value="1"/>
</dbReference>
<dbReference type="Proteomes" id="UP000245790">
    <property type="component" value="Unassembled WGS sequence"/>
</dbReference>
<evidence type="ECO:0000313" key="7">
    <source>
        <dbReference type="Proteomes" id="UP000245790"/>
    </source>
</evidence>
<dbReference type="InterPro" id="IPR001608">
    <property type="entry name" value="Ala_racemase_N"/>
</dbReference>
<evidence type="ECO:0000256" key="2">
    <source>
        <dbReference type="HAMAP-Rule" id="MF_02087"/>
    </source>
</evidence>
<dbReference type="PIRSF" id="PIRSF004848">
    <property type="entry name" value="YBL036c_PLPDEIII"/>
    <property type="match status" value="1"/>
</dbReference>
<protein>
    <recommendedName>
        <fullName evidence="2">Pyridoxal phosphate homeostasis protein</fullName>
        <shortName evidence="2">PLP homeostasis protein</shortName>
    </recommendedName>
</protein>
<dbReference type="AlphaFoldDB" id="A0A316FXR2"/>
<keyword evidence="7" id="KW-1185">Reference proteome</keyword>
<keyword evidence="1 2" id="KW-0663">Pyridoxal phosphate</keyword>
<evidence type="ECO:0000256" key="3">
    <source>
        <dbReference type="PIRSR" id="PIRSR004848-1"/>
    </source>
</evidence>
<dbReference type="FunFam" id="3.20.20.10:FF:000018">
    <property type="entry name" value="Pyridoxal phosphate homeostasis protein"/>
    <property type="match status" value="1"/>
</dbReference>
<comment type="similarity">
    <text evidence="2 4">Belongs to the pyridoxal phosphate-binding protein YggS/PROSC family.</text>
</comment>
<dbReference type="SUPFAM" id="SSF51419">
    <property type="entry name" value="PLP-binding barrel"/>
    <property type="match status" value="1"/>
</dbReference>
<dbReference type="InterPro" id="IPR011078">
    <property type="entry name" value="PyrdxlP_homeostasis"/>
</dbReference>
<dbReference type="EMBL" id="QGGU01000012">
    <property type="protein sequence ID" value="PWK46867.1"/>
    <property type="molecule type" value="Genomic_DNA"/>
</dbReference>
<gene>
    <name evidence="6" type="ORF">C8D97_112104</name>
</gene>
<evidence type="ECO:0000313" key="6">
    <source>
        <dbReference type="EMBL" id="PWK46867.1"/>
    </source>
</evidence>
<dbReference type="InterPro" id="IPR029066">
    <property type="entry name" value="PLP-binding_barrel"/>
</dbReference>
<dbReference type="CDD" id="cd06824">
    <property type="entry name" value="PLPDE_III_Yggs_like"/>
    <property type="match status" value="1"/>
</dbReference>
<comment type="caution">
    <text evidence="6">The sequence shown here is derived from an EMBL/GenBank/DDBJ whole genome shotgun (WGS) entry which is preliminary data.</text>
</comment>
<feature type="domain" description="Alanine racemase N-terminal" evidence="5">
    <location>
        <begin position="13"/>
        <end position="226"/>
    </location>
</feature>
<dbReference type="GO" id="GO:0030170">
    <property type="term" value="F:pyridoxal phosphate binding"/>
    <property type="evidence" value="ECO:0007669"/>
    <property type="project" value="UniProtKB-UniRule"/>
</dbReference>
<dbReference type="PROSITE" id="PS01211">
    <property type="entry name" value="UPF0001"/>
    <property type="match status" value="1"/>
</dbReference>